<comment type="caution">
    <text evidence="3">The sequence shown here is derived from an EMBL/GenBank/DDBJ whole genome shotgun (WGS) entry which is preliminary data.</text>
</comment>
<sequence>MPKLWNRLRSLSVAAAATDEEMAKKDDDLKLPAAGSSTWSPARIAPRRFLRRLTIAFVFFGVIYLVLGLFRPAVAPEFRDYVPNFPKYDGPGLTHFDRVWPPSPPQSEPHLGLHSGHQKVDVEDSAGLDSAASRDARTSLSLPFLPLTLKGKSPTVDDERNTNVLFASSSLRSAAALLPLACEMGRRRHNKVHYAVMNRNEMPISQLKKIHGIDDSCGVTFHDARPDSPSESTDVRVRVAAERALHYLASYLNPHAVIVDGANVEYPFFLAGIRSQAEVSELSVIELPENGPERLGWLARLDSSSLSAWNKIDIEIVIHAPPTGSGSLIRLLRSLGRADFSPFPTPRLTIELPQHTEPPFEKFLKTFSWPPRKGDQPSNLQMLSLRHRLPRRNMDEDASVARFLESTWPKSPEHSHVLVLAPNVELSPQFPHYLKYALLEYVYSASSVRQKWDERLVGINLDLPSTYLNASEVFVPPTNPDFASSAFLWQAPSSNAVLITGKKWAELHAFVSRSLDFRSTAATVPAILINKVVSKTYPAWLENLAQLCRLRGYFTLYPSPETAATLATVHQDLAQPPEEYANSPPPPMKKGKEVVLGENSRDTLHTLPHDGDLLPPDALPLLGWAGDETTLAKVDEGAVRYADEFRTAVGCTGAGKDGADDLFCK</sequence>
<accession>A0AAE8MSZ5</accession>
<evidence type="ECO:0000256" key="1">
    <source>
        <dbReference type="SAM" id="MobiDB-lite"/>
    </source>
</evidence>
<dbReference type="PANTHER" id="PTHR33604:SF3">
    <property type="entry name" value="OSJNBA0004B13.7 PROTEIN"/>
    <property type="match status" value="1"/>
</dbReference>
<feature type="transmembrane region" description="Helical" evidence="2">
    <location>
        <begin position="53"/>
        <end position="70"/>
    </location>
</feature>
<protein>
    <recommendedName>
        <fullName evidence="5">Glycosyltransferase 2</fullName>
    </recommendedName>
</protein>
<dbReference type="PANTHER" id="PTHR33604">
    <property type="entry name" value="OSJNBA0004B13.7 PROTEIN"/>
    <property type="match status" value="1"/>
</dbReference>
<gene>
    <name evidence="3" type="ORF">DNG_01619</name>
</gene>
<keyword evidence="2" id="KW-0812">Transmembrane</keyword>
<reference evidence="3" key="1">
    <citation type="submission" date="2018-03" db="EMBL/GenBank/DDBJ databases">
        <authorList>
            <person name="Guldener U."/>
        </authorList>
    </citation>
    <scope>NUCLEOTIDE SEQUENCE</scope>
</reference>
<dbReference type="Proteomes" id="UP001187682">
    <property type="component" value="Unassembled WGS sequence"/>
</dbReference>
<evidence type="ECO:0000313" key="3">
    <source>
        <dbReference type="EMBL" id="SPN98573.1"/>
    </source>
</evidence>
<evidence type="ECO:0008006" key="5">
    <source>
        <dbReference type="Google" id="ProtNLM"/>
    </source>
</evidence>
<evidence type="ECO:0000313" key="4">
    <source>
        <dbReference type="Proteomes" id="UP001187682"/>
    </source>
</evidence>
<dbReference type="EMBL" id="ONZQ02000002">
    <property type="protein sequence ID" value="SPN98573.1"/>
    <property type="molecule type" value="Genomic_DNA"/>
</dbReference>
<keyword evidence="2" id="KW-1133">Transmembrane helix</keyword>
<organism evidence="3 4">
    <name type="scientific">Cephalotrichum gorgonifer</name>
    <dbReference type="NCBI Taxonomy" id="2041049"/>
    <lineage>
        <taxon>Eukaryota</taxon>
        <taxon>Fungi</taxon>
        <taxon>Dikarya</taxon>
        <taxon>Ascomycota</taxon>
        <taxon>Pezizomycotina</taxon>
        <taxon>Sordariomycetes</taxon>
        <taxon>Hypocreomycetidae</taxon>
        <taxon>Microascales</taxon>
        <taxon>Microascaceae</taxon>
        <taxon>Cephalotrichum</taxon>
    </lineage>
</organism>
<proteinExistence type="predicted"/>
<evidence type="ECO:0000256" key="2">
    <source>
        <dbReference type="SAM" id="Phobius"/>
    </source>
</evidence>
<name>A0AAE8MSZ5_9PEZI</name>
<feature type="region of interest" description="Disordered" evidence="1">
    <location>
        <begin position="99"/>
        <end position="118"/>
    </location>
</feature>
<keyword evidence="4" id="KW-1185">Reference proteome</keyword>
<dbReference type="AlphaFoldDB" id="A0AAE8MSZ5"/>
<keyword evidence="2" id="KW-0472">Membrane</keyword>